<accession>A0A432WGI7</accession>
<dbReference type="AlphaFoldDB" id="A0A432WGI7"/>
<keyword evidence="10" id="KW-0408">Iron</keyword>
<evidence type="ECO:0000256" key="10">
    <source>
        <dbReference type="ARBA" id="ARBA00023004"/>
    </source>
</evidence>
<dbReference type="GO" id="GO:0046872">
    <property type="term" value="F:metal ion binding"/>
    <property type="evidence" value="ECO:0007669"/>
    <property type="project" value="UniProtKB-KW"/>
</dbReference>
<evidence type="ECO:0000256" key="5">
    <source>
        <dbReference type="ARBA" id="ARBA00022617"/>
    </source>
</evidence>
<dbReference type="InterPro" id="IPR039435">
    <property type="entry name" value="DosC_GS"/>
</dbReference>
<comment type="caution">
    <text evidence="14">The sequence shown here is derived from an EMBL/GenBank/DDBJ whole genome shotgun (WGS) entry which is preliminary data.</text>
</comment>
<dbReference type="EMBL" id="PIPO01000003">
    <property type="protein sequence ID" value="RUO32922.1"/>
    <property type="molecule type" value="Genomic_DNA"/>
</dbReference>
<evidence type="ECO:0000313" key="15">
    <source>
        <dbReference type="Proteomes" id="UP000287823"/>
    </source>
</evidence>
<keyword evidence="8" id="KW-0547">Nucleotide-binding</keyword>
<dbReference type="CDD" id="cd14757">
    <property type="entry name" value="GS_EcDosC-like_GGDEF"/>
    <property type="match status" value="1"/>
</dbReference>
<dbReference type="InterPro" id="IPR029787">
    <property type="entry name" value="Nucleotide_cyclase"/>
</dbReference>
<dbReference type="Gene3D" id="3.30.70.270">
    <property type="match status" value="1"/>
</dbReference>
<evidence type="ECO:0000256" key="8">
    <source>
        <dbReference type="ARBA" id="ARBA00022741"/>
    </source>
</evidence>
<dbReference type="GO" id="GO:0052621">
    <property type="term" value="F:diguanylate cyclase activity"/>
    <property type="evidence" value="ECO:0007669"/>
    <property type="project" value="UniProtKB-EC"/>
</dbReference>
<dbReference type="RefSeq" id="WP_126798677.1">
    <property type="nucleotide sequence ID" value="NZ_PIPO01000003.1"/>
</dbReference>
<comment type="catalytic activity">
    <reaction evidence="12">
        <text>2 GTP = 3',3'-c-di-GMP + 2 diphosphate</text>
        <dbReference type="Rhea" id="RHEA:24898"/>
        <dbReference type="ChEBI" id="CHEBI:33019"/>
        <dbReference type="ChEBI" id="CHEBI:37565"/>
        <dbReference type="ChEBI" id="CHEBI:58805"/>
        <dbReference type="EC" id="2.7.7.65"/>
    </reaction>
</comment>
<feature type="domain" description="GGDEF" evidence="13">
    <location>
        <begin position="318"/>
        <end position="451"/>
    </location>
</feature>
<evidence type="ECO:0000256" key="2">
    <source>
        <dbReference type="ARBA" id="ARBA00001971"/>
    </source>
</evidence>
<protein>
    <recommendedName>
        <fullName evidence="4">Diguanylate cyclase DosC</fullName>
        <ecNumber evidence="3">2.7.7.65</ecNumber>
    </recommendedName>
    <alternativeName>
        <fullName evidence="11">Direct oxygen-sensing cyclase</fullName>
    </alternativeName>
</protein>
<keyword evidence="5" id="KW-0349">Heme</keyword>
<dbReference type="SUPFAM" id="SSF46458">
    <property type="entry name" value="Globin-like"/>
    <property type="match status" value="1"/>
</dbReference>
<dbReference type="Pfam" id="PF21118">
    <property type="entry name" value="DosC_2nd"/>
    <property type="match status" value="1"/>
</dbReference>
<dbReference type="GO" id="GO:0020037">
    <property type="term" value="F:heme binding"/>
    <property type="evidence" value="ECO:0007669"/>
    <property type="project" value="InterPro"/>
</dbReference>
<evidence type="ECO:0000256" key="6">
    <source>
        <dbReference type="ARBA" id="ARBA00022679"/>
    </source>
</evidence>
<dbReference type="Pfam" id="PF00990">
    <property type="entry name" value="GGDEF"/>
    <property type="match status" value="1"/>
</dbReference>
<dbReference type="NCBIfam" id="TIGR00254">
    <property type="entry name" value="GGDEF"/>
    <property type="match status" value="1"/>
</dbReference>
<dbReference type="GO" id="GO:0019825">
    <property type="term" value="F:oxygen binding"/>
    <property type="evidence" value="ECO:0007669"/>
    <property type="project" value="InterPro"/>
</dbReference>
<dbReference type="SMART" id="SM00267">
    <property type="entry name" value="GGDEF"/>
    <property type="match status" value="1"/>
</dbReference>
<dbReference type="FunFam" id="3.30.70.270:FF:000001">
    <property type="entry name" value="Diguanylate cyclase domain protein"/>
    <property type="match status" value="1"/>
</dbReference>
<evidence type="ECO:0000313" key="14">
    <source>
        <dbReference type="EMBL" id="RUO32922.1"/>
    </source>
</evidence>
<proteinExistence type="predicted"/>
<dbReference type="SUPFAM" id="SSF55073">
    <property type="entry name" value="Nucleotide cyclase"/>
    <property type="match status" value="1"/>
</dbReference>
<name>A0A432WGI7_9GAMM</name>
<gene>
    <name evidence="14" type="ORF">CWE14_06650</name>
</gene>
<evidence type="ECO:0000256" key="3">
    <source>
        <dbReference type="ARBA" id="ARBA00012528"/>
    </source>
</evidence>
<dbReference type="PANTHER" id="PTHR45138">
    <property type="entry name" value="REGULATORY COMPONENTS OF SENSORY TRANSDUCTION SYSTEM"/>
    <property type="match status" value="1"/>
</dbReference>
<dbReference type="InterPro" id="IPR043128">
    <property type="entry name" value="Rev_trsase/Diguanyl_cyclase"/>
</dbReference>
<evidence type="ECO:0000256" key="4">
    <source>
        <dbReference type="ARBA" id="ARBA00015125"/>
    </source>
</evidence>
<dbReference type="InterPro" id="IPR009050">
    <property type="entry name" value="Globin-like_sf"/>
</dbReference>
<evidence type="ECO:0000256" key="12">
    <source>
        <dbReference type="ARBA" id="ARBA00034247"/>
    </source>
</evidence>
<dbReference type="Proteomes" id="UP000287823">
    <property type="component" value="Unassembled WGS sequence"/>
</dbReference>
<evidence type="ECO:0000256" key="11">
    <source>
        <dbReference type="ARBA" id="ARBA00029839"/>
    </source>
</evidence>
<evidence type="ECO:0000256" key="7">
    <source>
        <dbReference type="ARBA" id="ARBA00022723"/>
    </source>
</evidence>
<evidence type="ECO:0000259" key="13">
    <source>
        <dbReference type="PROSITE" id="PS50887"/>
    </source>
</evidence>
<dbReference type="InterPro" id="IPR000160">
    <property type="entry name" value="GGDEF_dom"/>
</dbReference>
<reference evidence="14 15" key="1">
    <citation type="journal article" date="2011" name="Front. Microbiol.">
        <title>Genomic signatures of strain selection and enhancement in Bacillus atrophaeus var. globigii, a historical biowarfare simulant.</title>
        <authorList>
            <person name="Gibbons H.S."/>
            <person name="Broomall S.M."/>
            <person name="McNew L.A."/>
            <person name="Daligault H."/>
            <person name="Chapman C."/>
            <person name="Bruce D."/>
            <person name="Karavis M."/>
            <person name="Krepps M."/>
            <person name="McGregor P.A."/>
            <person name="Hong C."/>
            <person name="Park K.H."/>
            <person name="Akmal A."/>
            <person name="Feldman A."/>
            <person name="Lin J.S."/>
            <person name="Chang W.E."/>
            <person name="Higgs B.W."/>
            <person name="Demirev P."/>
            <person name="Lindquist J."/>
            <person name="Liem A."/>
            <person name="Fochler E."/>
            <person name="Read T.D."/>
            <person name="Tapia R."/>
            <person name="Johnson S."/>
            <person name="Bishop-Lilly K.A."/>
            <person name="Detter C."/>
            <person name="Han C."/>
            <person name="Sozhamannan S."/>
            <person name="Rosenzweig C.N."/>
            <person name="Skowronski E.W."/>
        </authorList>
    </citation>
    <scope>NUCLEOTIDE SEQUENCE [LARGE SCALE GENOMIC DNA]</scope>
    <source>
        <strain evidence="14 15">Y4G10-17</strain>
    </source>
</reference>
<dbReference type="Gene3D" id="1.10.490.10">
    <property type="entry name" value="Globins"/>
    <property type="match status" value="1"/>
</dbReference>
<keyword evidence="15" id="KW-1185">Reference proteome</keyword>
<dbReference type="GO" id="GO:1902201">
    <property type="term" value="P:negative regulation of bacterial-type flagellum-dependent cell motility"/>
    <property type="evidence" value="ECO:0007669"/>
    <property type="project" value="TreeGrafter"/>
</dbReference>
<dbReference type="InterPro" id="IPR044398">
    <property type="entry name" value="Globin-sensor_dom"/>
</dbReference>
<keyword evidence="6" id="KW-0808">Transferase</keyword>
<keyword evidence="9" id="KW-0460">Magnesium</keyword>
<dbReference type="InterPro" id="IPR050469">
    <property type="entry name" value="Diguanylate_Cyclase"/>
</dbReference>
<dbReference type="EC" id="2.7.7.65" evidence="3"/>
<dbReference type="PANTHER" id="PTHR45138:SF9">
    <property type="entry name" value="DIGUANYLATE CYCLASE DGCM-RELATED"/>
    <property type="match status" value="1"/>
</dbReference>
<dbReference type="GO" id="GO:0043709">
    <property type="term" value="P:cell adhesion involved in single-species biofilm formation"/>
    <property type="evidence" value="ECO:0007669"/>
    <property type="project" value="TreeGrafter"/>
</dbReference>
<dbReference type="GO" id="GO:0005886">
    <property type="term" value="C:plasma membrane"/>
    <property type="evidence" value="ECO:0007669"/>
    <property type="project" value="TreeGrafter"/>
</dbReference>
<dbReference type="GO" id="GO:0000166">
    <property type="term" value="F:nucleotide binding"/>
    <property type="evidence" value="ECO:0007669"/>
    <property type="project" value="UniProtKB-KW"/>
</dbReference>
<sequence>MKTFCAQRQANQWQALLEHYDQQTRSYANQVACQYKSELASHFYQQMLSDNDSSQYLTHDDVRTRLHGSMQKWIENLFSTAETPTSVIEAVDVQHHVGEVHARIGIPVHLVMRGARALKNQLGERLNEPSARHYVAELIDVAIEIMSHAYCHSHERNARAEEAYRLFSVAENVASEKQRQRAALLDWENQFMFEKAMGVSQAQLPRIQGSEFGLWFRHKGAHAFEGMRETIMIQQAMKHIDTEIVPVLGDLATAAQDPMALLRELRENCKSIAFHIEYLFDQNDALEAGRDALTRLLNRKFLPVVMSKQVATAQKSKESFAVLTVDIDHFKPVNDRYGHEAGDMILQQVAALLMNHSRAGDYVFRMGGEEFLIVLVDVNHEQAMKKSKELCALVAAEPFRIARDEEVSVSVSIGVSVFDGHPDYQKLLRASDDALYQAKNQGRNQVVLAAS</sequence>
<dbReference type="InterPro" id="IPR048442">
    <property type="entry name" value="DosC_2nd"/>
</dbReference>
<dbReference type="InterPro" id="IPR012292">
    <property type="entry name" value="Globin/Proto"/>
</dbReference>
<dbReference type="CDD" id="cd01949">
    <property type="entry name" value="GGDEF"/>
    <property type="match status" value="1"/>
</dbReference>
<evidence type="ECO:0000256" key="1">
    <source>
        <dbReference type="ARBA" id="ARBA00001946"/>
    </source>
</evidence>
<dbReference type="UniPathway" id="UPA00599"/>
<comment type="cofactor">
    <cofactor evidence="2">
        <name>heme</name>
        <dbReference type="ChEBI" id="CHEBI:30413"/>
    </cofactor>
</comment>
<comment type="cofactor">
    <cofactor evidence="1">
        <name>Mg(2+)</name>
        <dbReference type="ChEBI" id="CHEBI:18420"/>
    </cofactor>
</comment>
<dbReference type="PROSITE" id="PS50887">
    <property type="entry name" value="GGDEF"/>
    <property type="match status" value="1"/>
</dbReference>
<dbReference type="Pfam" id="PF11563">
    <property type="entry name" value="Protoglobin"/>
    <property type="match status" value="1"/>
</dbReference>
<evidence type="ECO:0000256" key="9">
    <source>
        <dbReference type="ARBA" id="ARBA00022842"/>
    </source>
</evidence>
<keyword evidence="7" id="KW-0479">Metal-binding</keyword>
<organism evidence="14 15">
    <name type="scientific">Aliidiomarina soli</name>
    <dbReference type="NCBI Taxonomy" id="1928574"/>
    <lineage>
        <taxon>Bacteria</taxon>
        <taxon>Pseudomonadati</taxon>
        <taxon>Pseudomonadota</taxon>
        <taxon>Gammaproteobacteria</taxon>
        <taxon>Alteromonadales</taxon>
        <taxon>Idiomarinaceae</taxon>
        <taxon>Aliidiomarina</taxon>
    </lineage>
</organism>